<organism evidence="4 5">
    <name type="scientific">Cryphonectria parasitica (strain ATCC 38755 / EP155)</name>
    <dbReference type="NCBI Taxonomy" id="660469"/>
    <lineage>
        <taxon>Eukaryota</taxon>
        <taxon>Fungi</taxon>
        <taxon>Dikarya</taxon>
        <taxon>Ascomycota</taxon>
        <taxon>Pezizomycotina</taxon>
        <taxon>Sordariomycetes</taxon>
        <taxon>Sordariomycetidae</taxon>
        <taxon>Diaporthales</taxon>
        <taxon>Cryphonectriaceae</taxon>
        <taxon>Cryphonectria-Endothia species complex</taxon>
        <taxon>Cryphonectria</taxon>
    </lineage>
</organism>
<reference evidence="4" key="1">
    <citation type="journal article" date="2020" name="Phytopathology">
        <title>Genome sequence of the chestnut blight fungus Cryphonectria parasitica EP155: A fundamental resource for an archetypical invasive plant pathogen.</title>
        <authorList>
            <person name="Crouch J.A."/>
            <person name="Dawe A."/>
            <person name="Aerts A."/>
            <person name="Barry K."/>
            <person name="Churchill A.C.L."/>
            <person name="Grimwood J."/>
            <person name="Hillman B."/>
            <person name="Milgroom M.G."/>
            <person name="Pangilinan J."/>
            <person name="Smith M."/>
            <person name="Salamov A."/>
            <person name="Schmutz J."/>
            <person name="Yadav J."/>
            <person name="Grigoriev I.V."/>
            <person name="Nuss D."/>
        </authorList>
    </citation>
    <scope>NUCLEOTIDE SEQUENCE</scope>
    <source>
        <strain evidence="4">EP155</strain>
    </source>
</reference>
<feature type="compositionally biased region" description="Polar residues" evidence="2">
    <location>
        <begin position="103"/>
        <end position="123"/>
    </location>
</feature>
<feature type="compositionally biased region" description="Acidic residues" evidence="2">
    <location>
        <begin position="369"/>
        <end position="392"/>
    </location>
</feature>
<dbReference type="PANTHER" id="PTHR28063">
    <property type="entry name" value="RNA POLYMERASE II NUCLEAR LOCALIZATION PROTEIN IWR1"/>
    <property type="match status" value="1"/>
</dbReference>
<feature type="region of interest" description="Disordered" evidence="2">
    <location>
        <begin position="1"/>
        <end position="29"/>
    </location>
</feature>
<accession>A0A9P4YB95</accession>
<evidence type="ECO:0000256" key="1">
    <source>
        <dbReference type="ARBA" id="ARBA00010218"/>
    </source>
</evidence>
<feature type="compositionally biased region" description="Low complexity" evidence="2">
    <location>
        <begin position="125"/>
        <end position="139"/>
    </location>
</feature>
<name>A0A9P4YB95_CRYP1</name>
<dbReference type="Proteomes" id="UP000803844">
    <property type="component" value="Unassembled WGS sequence"/>
</dbReference>
<feature type="domain" description="Transcription factor Iwr1" evidence="3">
    <location>
        <begin position="334"/>
        <end position="404"/>
    </location>
</feature>
<feature type="compositionally biased region" description="Acidic residues" evidence="2">
    <location>
        <begin position="425"/>
        <end position="434"/>
    </location>
</feature>
<feature type="region of interest" description="Disordered" evidence="2">
    <location>
        <begin position="369"/>
        <end position="463"/>
    </location>
</feature>
<comment type="caution">
    <text evidence="4">The sequence shown here is derived from an EMBL/GenBank/DDBJ whole genome shotgun (WGS) entry which is preliminary data.</text>
</comment>
<feature type="region of interest" description="Disordered" evidence="2">
    <location>
        <begin position="103"/>
        <end position="240"/>
    </location>
</feature>
<protein>
    <recommendedName>
        <fullName evidence="3">Transcription factor Iwr1 domain-containing protein</fullName>
    </recommendedName>
</protein>
<dbReference type="InterPro" id="IPR013883">
    <property type="entry name" value="TF_Iwr1_dom"/>
</dbReference>
<feature type="compositionally biased region" description="Basic and acidic residues" evidence="2">
    <location>
        <begin position="185"/>
        <end position="195"/>
    </location>
</feature>
<comment type="similarity">
    <text evidence="1">Belongs to the IWR1/SLC7A6OS family.</text>
</comment>
<evidence type="ECO:0000256" key="2">
    <source>
        <dbReference type="SAM" id="MobiDB-lite"/>
    </source>
</evidence>
<dbReference type="GeneID" id="63842121"/>
<gene>
    <name evidence="4" type="ORF">M406DRAFT_66331</name>
</gene>
<proteinExistence type="inferred from homology"/>
<dbReference type="GO" id="GO:0005737">
    <property type="term" value="C:cytoplasm"/>
    <property type="evidence" value="ECO:0007669"/>
    <property type="project" value="TreeGrafter"/>
</dbReference>
<feature type="compositionally biased region" description="Basic and acidic residues" evidence="2">
    <location>
        <begin position="269"/>
        <end position="285"/>
    </location>
</feature>
<feature type="compositionally biased region" description="Acidic residues" evidence="2">
    <location>
        <begin position="400"/>
        <end position="409"/>
    </location>
</feature>
<dbReference type="InterPro" id="IPR040150">
    <property type="entry name" value="Iwr1"/>
</dbReference>
<dbReference type="EMBL" id="MU032344">
    <property type="protein sequence ID" value="KAF3769870.1"/>
    <property type="molecule type" value="Genomic_DNA"/>
</dbReference>
<dbReference type="PANTHER" id="PTHR28063:SF1">
    <property type="entry name" value="RNA POLYMERASE II NUCLEAR LOCALIZATION PROTEIN IWR1"/>
    <property type="match status" value="1"/>
</dbReference>
<feature type="region of interest" description="Disordered" evidence="2">
    <location>
        <begin position="269"/>
        <end position="332"/>
    </location>
</feature>
<evidence type="ECO:0000313" key="4">
    <source>
        <dbReference type="EMBL" id="KAF3769870.1"/>
    </source>
</evidence>
<evidence type="ECO:0000259" key="3">
    <source>
        <dbReference type="Pfam" id="PF08574"/>
    </source>
</evidence>
<dbReference type="OrthoDB" id="6255506at2759"/>
<dbReference type="Pfam" id="PF08574">
    <property type="entry name" value="Iwr1"/>
    <property type="match status" value="1"/>
</dbReference>
<dbReference type="AlphaFoldDB" id="A0A9P4YB95"/>
<evidence type="ECO:0000313" key="5">
    <source>
        <dbReference type="Proteomes" id="UP000803844"/>
    </source>
</evidence>
<dbReference type="GO" id="GO:0006606">
    <property type="term" value="P:protein import into nucleus"/>
    <property type="evidence" value="ECO:0007669"/>
    <property type="project" value="InterPro"/>
</dbReference>
<keyword evidence="5" id="KW-1185">Reference proteome</keyword>
<sequence length="463" mass="51515">MSMPPEIIQVKRLKRKAHDDDDDDDGQGVVNYLPCILLTASLTKGIDDKDRKRYRSDAYVYQRTTQEALEAEKRAPPRPSRDVIPIIHSSKLAGNGNVSLEETASTKTLESVTKPQENTQNGPASRVETPTTTPSSSAPEPRRFHFSRPIIKPSSLLTTGLKTGKRSRLNTPTTVFVERGHKRTRTEDVQMRDADDTPEMAGADEPPRKLKLPGSDRKGPRAQKSAEPLKRELPASMKQHWAGDDMDEITRNMNSFALQLIGANLAETEERDKKELAAAAARKEASSTASTPQKFKPKPPAKRFAERHPEIAAAAQQETLSSVERDDLEPASEDEYVVETYVRVPASALGKDIAPEKVGLLVFDNEPDADIFYGEEGDSDDEWPEGDEDENAENYYTADYPDDEVDSDDEYNRGAYQYRTGNASDLEEFDERDDDWAVDHDENDGSAPSFSARLGAMPPSAFR</sequence>
<dbReference type="RefSeq" id="XP_040780831.1">
    <property type="nucleotide sequence ID" value="XM_040924992.1"/>
</dbReference>